<dbReference type="PANTHER" id="PTHR12281">
    <property type="entry name" value="RP42 RELATED"/>
    <property type="match status" value="1"/>
</dbReference>
<reference evidence="4 5" key="1">
    <citation type="submission" date="2018-11" db="EMBL/GenBank/DDBJ databases">
        <title>Genome sequence of Apiotrichum porosum DSM 27194.</title>
        <authorList>
            <person name="Aliyu H."/>
            <person name="Gorte O."/>
            <person name="Ochsenreither K."/>
        </authorList>
    </citation>
    <scope>NUCLEOTIDE SEQUENCE [LARGE SCALE GENOMIC DNA]</scope>
    <source>
        <strain evidence="4 5">DSM 27194</strain>
    </source>
</reference>
<keyword evidence="4" id="KW-0436">Ligase</keyword>
<dbReference type="PANTHER" id="PTHR12281:SF31">
    <property type="entry name" value="DCN1-LIKE PROTEIN 3"/>
    <property type="match status" value="1"/>
</dbReference>
<dbReference type="Proteomes" id="UP000279236">
    <property type="component" value="Unassembled WGS sequence"/>
</dbReference>
<dbReference type="InterPro" id="IPR014764">
    <property type="entry name" value="DCN-prot"/>
</dbReference>
<evidence type="ECO:0000256" key="2">
    <source>
        <dbReference type="RuleBase" id="RU410713"/>
    </source>
</evidence>
<evidence type="ECO:0000313" key="4">
    <source>
        <dbReference type="EMBL" id="RSH79120.1"/>
    </source>
</evidence>
<dbReference type="InterPro" id="IPR042460">
    <property type="entry name" value="DCN1-like_PONY"/>
</dbReference>
<dbReference type="EMBL" id="RSCE01000010">
    <property type="protein sequence ID" value="RSH79120.1"/>
    <property type="molecule type" value="Genomic_DNA"/>
</dbReference>
<dbReference type="Pfam" id="PF14555">
    <property type="entry name" value="UBA_4"/>
    <property type="match status" value="1"/>
</dbReference>
<dbReference type="GO" id="GO:0031624">
    <property type="term" value="F:ubiquitin conjugating enzyme binding"/>
    <property type="evidence" value="ECO:0007669"/>
    <property type="project" value="TreeGrafter"/>
</dbReference>
<sequence>MVQNTLDIPIGPFGGGRSTVLHECAGLGAAGCARVVPALAVGAWSMASSPLRPLRSLADIVRLYLVLTLVAAILCYRLVRWLSHTNKQHVMAPPLTKSAEKQLIAEFRDVTGTSATDAAKFLKKYKYDLHRAINGYLEHATSGGGSASSSADNAKKIGDIWERFKDASNPKLVTIEGTMALCEELDIDPASDSVLFCLASDLGSKATGEWEKEPFVQGWLSIDSSINSIAKMKAALPTLRTKLNSNAEYFKKVYMHTFDLCKAPGARVLALETAIDMWSLYIPPALHARPSALSRVPTGSSPTGKSTDTPAEFGDADLDLWLDFMREKNRAVSKDTWSLFIDFVRTIDAAYTEYDDEAAWPSTIDDFVEYARANKAKA</sequence>
<accession>A0A427XJT2</accession>
<comment type="function">
    <text evidence="2">Neddylation of cullins play an essential role in the regulation of SCF-type complexes activity.</text>
</comment>
<evidence type="ECO:0000313" key="5">
    <source>
        <dbReference type="Proteomes" id="UP000279236"/>
    </source>
</evidence>
<organism evidence="4 5">
    <name type="scientific">Apiotrichum porosum</name>
    <dbReference type="NCBI Taxonomy" id="105984"/>
    <lineage>
        <taxon>Eukaryota</taxon>
        <taxon>Fungi</taxon>
        <taxon>Dikarya</taxon>
        <taxon>Basidiomycota</taxon>
        <taxon>Agaricomycotina</taxon>
        <taxon>Tremellomycetes</taxon>
        <taxon>Trichosporonales</taxon>
        <taxon>Trichosporonaceae</taxon>
        <taxon>Apiotrichum</taxon>
    </lineage>
</organism>
<evidence type="ECO:0000259" key="3">
    <source>
        <dbReference type="PROSITE" id="PS51229"/>
    </source>
</evidence>
<dbReference type="Gene3D" id="1.10.8.10">
    <property type="entry name" value="DNA helicase RuvA subunit, C-terminal domain"/>
    <property type="match status" value="1"/>
</dbReference>
<name>A0A427XJT2_9TREE</name>
<comment type="caution">
    <text evidence="4">The sequence shown here is derived from an EMBL/GenBank/DDBJ whole genome shotgun (WGS) entry which is preliminary data.</text>
</comment>
<keyword evidence="1" id="KW-0833">Ubl conjugation pathway</keyword>
<dbReference type="RefSeq" id="XP_028474267.1">
    <property type="nucleotide sequence ID" value="XM_028616960.1"/>
</dbReference>
<keyword evidence="5" id="KW-1185">Reference proteome</keyword>
<proteinExistence type="predicted"/>
<dbReference type="AlphaFoldDB" id="A0A427XJT2"/>
<evidence type="ECO:0000256" key="1">
    <source>
        <dbReference type="ARBA" id="ARBA00022786"/>
    </source>
</evidence>
<feature type="domain" description="DCUN1" evidence="3">
    <location>
        <begin position="152"/>
        <end position="372"/>
    </location>
</feature>
<dbReference type="GeneID" id="39585701"/>
<dbReference type="GO" id="GO:0016874">
    <property type="term" value="F:ligase activity"/>
    <property type="evidence" value="ECO:0007669"/>
    <property type="project" value="UniProtKB-KW"/>
</dbReference>
<dbReference type="STRING" id="105984.A0A427XJT2"/>
<dbReference type="InterPro" id="IPR005176">
    <property type="entry name" value="PONY_dom"/>
</dbReference>
<dbReference type="OrthoDB" id="27198at2759"/>
<protein>
    <recommendedName>
        <fullName evidence="2">Defective in cullin neddylation protein</fullName>
    </recommendedName>
</protein>
<dbReference type="PROSITE" id="PS51229">
    <property type="entry name" value="DCUN1"/>
    <property type="match status" value="1"/>
</dbReference>
<dbReference type="InterPro" id="IPR009060">
    <property type="entry name" value="UBA-like_sf"/>
</dbReference>
<dbReference type="SUPFAM" id="SSF46934">
    <property type="entry name" value="UBA-like"/>
    <property type="match status" value="1"/>
</dbReference>
<dbReference type="GO" id="GO:0045116">
    <property type="term" value="P:protein neddylation"/>
    <property type="evidence" value="ECO:0007669"/>
    <property type="project" value="TreeGrafter"/>
</dbReference>
<dbReference type="Pfam" id="PF03556">
    <property type="entry name" value="Cullin_binding"/>
    <property type="match status" value="1"/>
</dbReference>
<dbReference type="Gene3D" id="1.10.238.200">
    <property type="entry name" value="Cullin, PONY binding domain"/>
    <property type="match status" value="1"/>
</dbReference>
<gene>
    <name evidence="4" type="primary">DCN1</name>
    <name evidence="4" type="ORF">EHS24_001158</name>
</gene>
<dbReference type="Gene3D" id="1.10.238.10">
    <property type="entry name" value="EF-hand"/>
    <property type="match status" value="1"/>
</dbReference>
<dbReference type="GO" id="GO:0000151">
    <property type="term" value="C:ubiquitin ligase complex"/>
    <property type="evidence" value="ECO:0007669"/>
    <property type="project" value="TreeGrafter"/>
</dbReference>
<dbReference type="GO" id="GO:0097602">
    <property type="term" value="F:cullin family protein binding"/>
    <property type="evidence" value="ECO:0007669"/>
    <property type="project" value="TreeGrafter"/>
</dbReference>
<dbReference type="GO" id="GO:0032182">
    <property type="term" value="F:ubiquitin-like protein binding"/>
    <property type="evidence" value="ECO:0007669"/>
    <property type="project" value="TreeGrafter"/>
</dbReference>